<dbReference type="AlphaFoldDB" id="A0A8J3MFV2"/>
<organism evidence="2 3">
    <name type="scientific">Pseudodonghicola xiamenensis</name>
    <dbReference type="NCBI Taxonomy" id="337702"/>
    <lineage>
        <taxon>Bacteria</taxon>
        <taxon>Pseudomonadati</taxon>
        <taxon>Pseudomonadota</taxon>
        <taxon>Alphaproteobacteria</taxon>
        <taxon>Rhodobacterales</taxon>
        <taxon>Paracoccaceae</taxon>
        <taxon>Pseudodonghicola</taxon>
    </lineage>
</organism>
<dbReference type="Pfam" id="PF13185">
    <property type="entry name" value="GAF_2"/>
    <property type="match status" value="1"/>
</dbReference>
<dbReference type="EMBL" id="BNAP01000018">
    <property type="protein sequence ID" value="GHG97072.1"/>
    <property type="molecule type" value="Genomic_DNA"/>
</dbReference>
<evidence type="ECO:0000259" key="1">
    <source>
        <dbReference type="Pfam" id="PF13185"/>
    </source>
</evidence>
<reference evidence="2" key="1">
    <citation type="journal article" date="2014" name="Int. J. Syst. Evol. Microbiol.">
        <title>Complete genome sequence of Corynebacterium casei LMG S-19264T (=DSM 44701T), isolated from a smear-ripened cheese.</title>
        <authorList>
            <consortium name="US DOE Joint Genome Institute (JGI-PGF)"/>
            <person name="Walter F."/>
            <person name="Albersmeier A."/>
            <person name="Kalinowski J."/>
            <person name="Ruckert C."/>
        </authorList>
    </citation>
    <scope>NUCLEOTIDE SEQUENCE</scope>
    <source>
        <strain evidence="2">CGMCC 1.7081</strain>
    </source>
</reference>
<comment type="caution">
    <text evidence="2">The sequence shown here is derived from an EMBL/GenBank/DDBJ whole genome shotgun (WGS) entry which is preliminary data.</text>
</comment>
<dbReference type="Proteomes" id="UP000611500">
    <property type="component" value="Unassembled WGS sequence"/>
</dbReference>
<reference evidence="2" key="2">
    <citation type="submission" date="2020-09" db="EMBL/GenBank/DDBJ databases">
        <authorList>
            <person name="Sun Q."/>
            <person name="Zhou Y."/>
        </authorList>
    </citation>
    <scope>NUCLEOTIDE SEQUENCE</scope>
    <source>
        <strain evidence="2">CGMCC 1.7081</strain>
    </source>
</reference>
<dbReference type="RefSeq" id="WP_051312550.1">
    <property type="nucleotide sequence ID" value="NZ_BNAP01000018.1"/>
</dbReference>
<protein>
    <recommendedName>
        <fullName evidence="1">GAF domain-containing protein</fullName>
    </recommendedName>
</protein>
<name>A0A8J3MFV2_9RHOB</name>
<gene>
    <name evidence="2" type="ORF">GCM10010961_31660</name>
</gene>
<feature type="domain" description="GAF" evidence="1">
    <location>
        <begin position="6"/>
        <end position="133"/>
    </location>
</feature>
<dbReference type="InterPro" id="IPR003018">
    <property type="entry name" value="GAF"/>
</dbReference>
<proteinExistence type="predicted"/>
<keyword evidence="3" id="KW-1185">Reference proteome</keyword>
<accession>A0A8J3MFV2</accession>
<evidence type="ECO:0000313" key="3">
    <source>
        <dbReference type="Proteomes" id="UP000611500"/>
    </source>
</evidence>
<sequence>MTSTRSLSDLLPELAAQADIRALTALLYHDDRAERVFTSHAEIFAGSGFKLFADAPTMARVRDTGAPILTKGEDALRAGFPDAQSILDLGADAIVNLPVRTENGEVVGQVNLMGGEEAFDAARLEALQTVADSFSCCFLRTDTKKGAPCD</sequence>
<evidence type="ECO:0000313" key="2">
    <source>
        <dbReference type="EMBL" id="GHG97072.1"/>
    </source>
</evidence>
<dbReference type="SUPFAM" id="SSF55781">
    <property type="entry name" value="GAF domain-like"/>
    <property type="match status" value="1"/>
</dbReference>